<evidence type="ECO:0000313" key="2">
    <source>
        <dbReference type="EMBL" id="KAJ7726320.1"/>
    </source>
</evidence>
<dbReference type="AlphaFoldDB" id="A0AAD7HS13"/>
<comment type="caution">
    <text evidence="2">The sequence shown here is derived from an EMBL/GenBank/DDBJ whole genome shotgun (WGS) entry which is preliminary data.</text>
</comment>
<dbReference type="EMBL" id="JARJLG010000220">
    <property type="protein sequence ID" value="KAJ7726320.1"/>
    <property type="molecule type" value="Genomic_DNA"/>
</dbReference>
<reference evidence="2" key="1">
    <citation type="submission" date="2023-03" db="EMBL/GenBank/DDBJ databases">
        <title>Massive genome expansion in bonnet fungi (Mycena s.s.) driven by repeated elements and novel gene families across ecological guilds.</title>
        <authorList>
            <consortium name="Lawrence Berkeley National Laboratory"/>
            <person name="Harder C.B."/>
            <person name="Miyauchi S."/>
            <person name="Viragh M."/>
            <person name="Kuo A."/>
            <person name="Thoen E."/>
            <person name="Andreopoulos B."/>
            <person name="Lu D."/>
            <person name="Skrede I."/>
            <person name="Drula E."/>
            <person name="Henrissat B."/>
            <person name="Morin E."/>
            <person name="Kohler A."/>
            <person name="Barry K."/>
            <person name="LaButti K."/>
            <person name="Morin E."/>
            <person name="Salamov A."/>
            <person name="Lipzen A."/>
            <person name="Mereny Z."/>
            <person name="Hegedus B."/>
            <person name="Baldrian P."/>
            <person name="Stursova M."/>
            <person name="Weitz H."/>
            <person name="Taylor A."/>
            <person name="Grigoriev I.V."/>
            <person name="Nagy L.G."/>
            <person name="Martin F."/>
            <person name="Kauserud H."/>
        </authorList>
    </citation>
    <scope>NUCLEOTIDE SEQUENCE</scope>
    <source>
        <strain evidence="2">CBHHK188m</strain>
    </source>
</reference>
<feature type="transmembrane region" description="Helical" evidence="1">
    <location>
        <begin position="54"/>
        <end position="75"/>
    </location>
</feature>
<keyword evidence="1" id="KW-1133">Transmembrane helix</keyword>
<keyword evidence="1" id="KW-0812">Transmembrane</keyword>
<protein>
    <submittedName>
        <fullName evidence="2">Uncharacterized protein</fullName>
    </submittedName>
</protein>
<gene>
    <name evidence="2" type="ORF">DFH07DRAFT_701746</name>
</gene>
<evidence type="ECO:0000256" key="1">
    <source>
        <dbReference type="SAM" id="Phobius"/>
    </source>
</evidence>
<accession>A0AAD7HS13</accession>
<feature type="non-terminal residue" evidence="2">
    <location>
        <position position="1"/>
    </location>
</feature>
<name>A0AAD7HS13_9AGAR</name>
<proteinExistence type="predicted"/>
<organism evidence="2 3">
    <name type="scientific">Mycena maculata</name>
    <dbReference type="NCBI Taxonomy" id="230809"/>
    <lineage>
        <taxon>Eukaryota</taxon>
        <taxon>Fungi</taxon>
        <taxon>Dikarya</taxon>
        <taxon>Basidiomycota</taxon>
        <taxon>Agaricomycotina</taxon>
        <taxon>Agaricomycetes</taxon>
        <taxon>Agaricomycetidae</taxon>
        <taxon>Agaricales</taxon>
        <taxon>Marasmiineae</taxon>
        <taxon>Mycenaceae</taxon>
        <taxon>Mycena</taxon>
    </lineage>
</organism>
<keyword evidence="1" id="KW-0472">Membrane</keyword>
<feature type="transmembrane region" description="Helical" evidence="1">
    <location>
        <begin position="30"/>
        <end position="47"/>
    </location>
</feature>
<keyword evidence="3" id="KW-1185">Reference proteome</keyword>
<sequence length="83" mass="9252">MSWGLFGSLSVQPSVTHISAFPNDRQFIKGLIYTVYLIDFVAILLFTRDTFSSFGYGFTDPSALLGVGFMTLVWLKLPIVRGL</sequence>
<evidence type="ECO:0000313" key="3">
    <source>
        <dbReference type="Proteomes" id="UP001215280"/>
    </source>
</evidence>
<dbReference type="Proteomes" id="UP001215280">
    <property type="component" value="Unassembled WGS sequence"/>
</dbReference>